<dbReference type="InterPro" id="IPR051083">
    <property type="entry name" value="GrpII_Intron_Splice-Mob/Def"/>
</dbReference>
<evidence type="ECO:0000313" key="3">
    <source>
        <dbReference type="EMBL" id="RXF57682.1"/>
    </source>
</evidence>
<dbReference type="InterPro" id="IPR043472">
    <property type="entry name" value="Macro_dom-like"/>
</dbReference>
<evidence type="ECO:0000259" key="1">
    <source>
        <dbReference type="PROSITE" id="PS50878"/>
    </source>
</evidence>
<dbReference type="SUPFAM" id="SSF56672">
    <property type="entry name" value="DNA/RNA polymerases"/>
    <property type="match status" value="1"/>
</dbReference>
<gene>
    <name evidence="4" type="ORF">CEE75_07900</name>
    <name evidence="3" type="ORF">ERD32_05835</name>
    <name evidence="2" type="ORF">F8251_09540</name>
</gene>
<dbReference type="EMBL" id="WBOB01000076">
    <property type="protein sequence ID" value="KAB1969045.1"/>
    <property type="molecule type" value="Genomic_DNA"/>
</dbReference>
<dbReference type="Pfam" id="PF00078">
    <property type="entry name" value="RVT_1"/>
    <property type="match status" value="1"/>
</dbReference>
<proteinExistence type="predicted"/>
<dbReference type="Proteomes" id="UP000289808">
    <property type="component" value="Unassembled WGS sequence"/>
</dbReference>
<feature type="domain" description="Reverse transcriptase" evidence="1">
    <location>
        <begin position="1"/>
        <end position="77"/>
    </location>
</feature>
<dbReference type="EMBL" id="NKLP01000136">
    <property type="protein sequence ID" value="TDN30568.1"/>
    <property type="molecule type" value="Genomic_DNA"/>
</dbReference>
<dbReference type="InterPro" id="IPR043502">
    <property type="entry name" value="DNA/RNA_pol_sf"/>
</dbReference>
<comment type="caution">
    <text evidence="3">The sequence shown here is derived from an EMBL/GenBank/DDBJ whole genome shotgun (WGS) entry which is preliminary data.</text>
</comment>
<dbReference type="Proteomes" id="UP000430323">
    <property type="component" value="Unassembled WGS sequence"/>
</dbReference>
<dbReference type="PANTHER" id="PTHR34047">
    <property type="entry name" value="NUCLEAR INTRON MATURASE 1, MITOCHONDRIAL-RELATED"/>
    <property type="match status" value="1"/>
</dbReference>
<accession>A0A4Q0LS60</accession>
<dbReference type="Gene3D" id="3.40.220.10">
    <property type="entry name" value="Leucine Aminopeptidase, subunit E, domain 1"/>
    <property type="match status" value="1"/>
</dbReference>
<dbReference type="EMBL" id="SCLX01000028">
    <property type="protein sequence ID" value="RXF57682.1"/>
    <property type="molecule type" value="Genomic_DNA"/>
</dbReference>
<reference evidence="2 7" key="3">
    <citation type="submission" date="2019-09" db="EMBL/GenBank/DDBJ databases">
        <title>Investigation of probiotic properties of different lactic acid bacteria.</title>
        <authorList>
            <person name="Jaomanjaka F."/>
            <person name="Blanc P."/>
        </authorList>
    </citation>
    <scope>NUCLEOTIDE SEQUENCE [LARGE SCALE GENOMIC DNA]</scope>
    <source>
        <strain evidence="2 7">BIO6272</strain>
    </source>
</reference>
<name>A0A4Q0LS60_9LACO</name>
<evidence type="ECO:0000313" key="5">
    <source>
        <dbReference type="Proteomes" id="UP000289808"/>
    </source>
</evidence>
<dbReference type="Proteomes" id="UP000295195">
    <property type="component" value="Unassembled WGS sequence"/>
</dbReference>
<dbReference type="AlphaFoldDB" id="A0A4Q0LS60"/>
<sequence length="179" mass="20561">MLSNIYLDKMDKELEQRGLRFVRYVDDCNIFVKSGKSAKRVMKSITSWLERKLFLKVNTTKTKVVRPTKSNFLGFTFWKTGENWQAKPGDDRKAKLYDKIRELLSRHKAVAQPLSLVFTKINQVVKGWGAGVFGFNAKEVAKMWQEAFDTPTSISTVIYAVIPGRKNKDVVADFKDIFA</sequence>
<dbReference type="PROSITE" id="PS50878">
    <property type="entry name" value="RT_POL"/>
    <property type="match status" value="1"/>
</dbReference>
<evidence type="ECO:0000313" key="2">
    <source>
        <dbReference type="EMBL" id="KAB1969045.1"/>
    </source>
</evidence>
<evidence type="ECO:0000313" key="7">
    <source>
        <dbReference type="Proteomes" id="UP000430323"/>
    </source>
</evidence>
<protein>
    <recommendedName>
        <fullName evidence="1">Reverse transcriptase domain-containing protein</fullName>
    </recommendedName>
</protein>
<dbReference type="PANTHER" id="PTHR34047:SF8">
    <property type="entry name" value="PROTEIN YKFC"/>
    <property type="match status" value="1"/>
</dbReference>
<evidence type="ECO:0000313" key="6">
    <source>
        <dbReference type="Proteomes" id="UP000295195"/>
    </source>
</evidence>
<evidence type="ECO:0000313" key="4">
    <source>
        <dbReference type="EMBL" id="TDN30568.1"/>
    </source>
</evidence>
<reference evidence="3 5" key="2">
    <citation type="submission" date="2019-01" db="EMBL/GenBank/DDBJ databases">
        <title>The genome sequence of Lactobacillus crispatus L49.</title>
        <authorList>
            <person name="Zhong J."/>
            <person name="Zhang J."/>
        </authorList>
    </citation>
    <scope>NUCLEOTIDE SEQUENCE [LARGE SCALE GENOMIC DNA]</scope>
    <source>
        <strain evidence="3 5">L49</strain>
    </source>
</reference>
<organism evidence="3 5">
    <name type="scientific">Lactobacillus crispatus</name>
    <dbReference type="NCBI Taxonomy" id="47770"/>
    <lineage>
        <taxon>Bacteria</taxon>
        <taxon>Bacillati</taxon>
        <taxon>Bacillota</taxon>
        <taxon>Bacilli</taxon>
        <taxon>Lactobacillales</taxon>
        <taxon>Lactobacillaceae</taxon>
        <taxon>Lactobacillus</taxon>
    </lineage>
</organism>
<reference evidence="4 6" key="1">
    <citation type="submission" date="2017-06" db="EMBL/GenBank/DDBJ databases">
        <authorList>
            <person name="Swanenburg J."/>
            <person name="Kort R."/>
        </authorList>
    </citation>
    <scope>NUCLEOTIDE SEQUENCE [LARGE SCALE GENOMIC DNA]</scope>
    <source>
        <strain evidence="4 6">RL05</strain>
    </source>
</reference>
<dbReference type="InterPro" id="IPR000477">
    <property type="entry name" value="RT_dom"/>
</dbReference>